<evidence type="ECO:0000313" key="6">
    <source>
        <dbReference type="EMBL" id="BDS05790.1"/>
    </source>
</evidence>
<dbReference type="SUPFAM" id="SSF109709">
    <property type="entry name" value="KorB DNA-binding domain-like"/>
    <property type="match status" value="1"/>
</dbReference>
<dbReference type="GO" id="GO:0045881">
    <property type="term" value="P:positive regulation of sporulation resulting in formation of a cellular spore"/>
    <property type="evidence" value="ECO:0007669"/>
    <property type="project" value="TreeGrafter"/>
</dbReference>
<dbReference type="InterPro" id="IPR041468">
    <property type="entry name" value="HTH_ParB/Spo0J"/>
</dbReference>
<dbReference type="InterPro" id="IPR050336">
    <property type="entry name" value="Chromosome_partition/occlusion"/>
</dbReference>
<dbReference type="Pfam" id="PF23552">
    <property type="entry name" value="ParB_C"/>
    <property type="match status" value="1"/>
</dbReference>
<evidence type="ECO:0000259" key="5">
    <source>
        <dbReference type="SMART" id="SM00470"/>
    </source>
</evidence>
<name>A0AAT9FIM7_9BACT</name>
<dbReference type="FunFam" id="1.10.10.2830:FF:000001">
    <property type="entry name" value="Chromosome partitioning protein ParB"/>
    <property type="match status" value="1"/>
</dbReference>
<sequence length="335" mass="37136">MVSKTTDRTSPEQANPCASHLFSGSVKIGFANRSELRLFSSPMAKKALGKGLGALIKKQPASTETTPEQGDPLPSDAQVPITDIIPSPLQPRKHFAEGQLDELMESISQHGIIQPLIVRPVNGKLELIAGERRWRASTKLGLKVVPIRIREATDHEVLEMALIENIQRKDLDPIEEAQGYVRLAKEFEMKQETIAKRVGKSRAAVANAMRLMELHPDIQDHVAHGRLSVGHAKAILGIKDHESQCLAADQILKKNLTVRSAEQLTKEMLNPKKSRGSNSNSREADAVIKQIQSTLRERFATKVKLTHTPKKGKIELSYYGNDDLQRILDLLGVEL</sequence>
<dbReference type="Gene3D" id="1.10.10.2830">
    <property type="match status" value="1"/>
</dbReference>
<dbReference type="InterPro" id="IPR036086">
    <property type="entry name" value="ParB/Sulfiredoxin_sf"/>
</dbReference>
<dbReference type="EMBL" id="AP026866">
    <property type="protein sequence ID" value="BDS05790.1"/>
    <property type="molecule type" value="Genomic_DNA"/>
</dbReference>
<dbReference type="InterPro" id="IPR003115">
    <property type="entry name" value="ParB_N"/>
</dbReference>
<feature type="region of interest" description="Disordered" evidence="4">
    <location>
        <begin position="58"/>
        <end position="77"/>
    </location>
</feature>
<evidence type="ECO:0000256" key="4">
    <source>
        <dbReference type="SAM" id="MobiDB-lite"/>
    </source>
</evidence>
<evidence type="ECO:0000256" key="2">
    <source>
        <dbReference type="ARBA" id="ARBA00022829"/>
    </source>
</evidence>
<dbReference type="GO" id="GO:0007059">
    <property type="term" value="P:chromosome segregation"/>
    <property type="evidence" value="ECO:0007669"/>
    <property type="project" value="UniProtKB-KW"/>
</dbReference>
<dbReference type="AlphaFoldDB" id="A0AAT9FIM7"/>
<dbReference type="SUPFAM" id="SSF110849">
    <property type="entry name" value="ParB/Sulfiredoxin"/>
    <property type="match status" value="1"/>
</dbReference>
<dbReference type="InterPro" id="IPR057240">
    <property type="entry name" value="ParB_dimer_C"/>
</dbReference>
<feature type="domain" description="ParB-like N-terminal" evidence="5">
    <location>
        <begin position="77"/>
        <end position="166"/>
    </location>
</feature>
<proteinExistence type="inferred from homology"/>
<keyword evidence="3" id="KW-0238">DNA-binding</keyword>
<accession>A0AAT9FIM7</accession>
<dbReference type="Pfam" id="PF02195">
    <property type="entry name" value="ParB_N"/>
    <property type="match status" value="1"/>
</dbReference>
<dbReference type="NCBIfam" id="TIGR00180">
    <property type="entry name" value="parB_part"/>
    <property type="match status" value="1"/>
</dbReference>
<dbReference type="InterPro" id="IPR004437">
    <property type="entry name" value="ParB/RepB/Spo0J"/>
</dbReference>
<dbReference type="PANTHER" id="PTHR33375:SF1">
    <property type="entry name" value="CHROMOSOME-PARTITIONING PROTEIN PARB-RELATED"/>
    <property type="match status" value="1"/>
</dbReference>
<dbReference type="FunFam" id="3.90.1530.30:FF:000001">
    <property type="entry name" value="Chromosome partitioning protein ParB"/>
    <property type="match status" value="1"/>
</dbReference>
<feature type="region of interest" description="Disordered" evidence="4">
    <location>
        <begin position="264"/>
        <end position="285"/>
    </location>
</feature>
<comment type="similarity">
    <text evidence="1">Belongs to the ParB family.</text>
</comment>
<dbReference type="PANTHER" id="PTHR33375">
    <property type="entry name" value="CHROMOSOME-PARTITIONING PROTEIN PARB-RELATED"/>
    <property type="match status" value="1"/>
</dbReference>
<reference evidence="6" key="1">
    <citation type="submission" date="2024-07" db="EMBL/GenBank/DDBJ databases">
        <title>Complete genome sequence of Verrucomicrobiaceae bacterium NT6N.</title>
        <authorList>
            <person name="Huang C."/>
            <person name="Takami H."/>
            <person name="Hamasaki K."/>
        </authorList>
    </citation>
    <scope>NUCLEOTIDE SEQUENCE</scope>
    <source>
        <strain evidence="6">NT6N</strain>
    </source>
</reference>
<evidence type="ECO:0000256" key="1">
    <source>
        <dbReference type="ARBA" id="ARBA00006295"/>
    </source>
</evidence>
<dbReference type="GO" id="GO:0003677">
    <property type="term" value="F:DNA binding"/>
    <property type="evidence" value="ECO:0007669"/>
    <property type="project" value="UniProtKB-KW"/>
</dbReference>
<keyword evidence="2" id="KW-0159">Chromosome partition</keyword>
<gene>
    <name evidence="6" type="primary">spo0J</name>
    <name evidence="6" type="ORF">NT6N_08300</name>
</gene>
<dbReference type="CDD" id="cd16393">
    <property type="entry name" value="SPO0J_N"/>
    <property type="match status" value="1"/>
</dbReference>
<dbReference type="GO" id="GO:0005694">
    <property type="term" value="C:chromosome"/>
    <property type="evidence" value="ECO:0007669"/>
    <property type="project" value="TreeGrafter"/>
</dbReference>
<organism evidence="6">
    <name type="scientific">Oceaniferula spumae</name>
    <dbReference type="NCBI Taxonomy" id="2979115"/>
    <lineage>
        <taxon>Bacteria</taxon>
        <taxon>Pseudomonadati</taxon>
        <taxon>Verrucomicrobiota</taxon>
        <taxon>Verrucomicrobiia</taxon>
        <taxon>Verrucomicrobiales</taxon>
        <taxon>Verrucomicrobiaceae</taxon>
        <taxon>Oceaniferula</taxon>
    </lineage>
</organism>
<protein>
    <submittedName>
        <fullName evidence="6">Chromosome partitioning protein ParB</fullName>
    </submittedName>
</protein>
<dbReference type="KEGG" id="osu:NT6N_08300"/>
<dbReference type="Gene3D" id="3.90.1530.30">
    <property type="match status" value="1"/>
</dbReference>
<dbReference type="Pfam" id="PF17762">
    <property type="entry name" value="HTH_ParB"/>
    <property type="match status" value="1"/>
</dbReference>
<dbReference type="SMART" id="SM00470">
    <property type="entry name" value="ParB"/>
    <property type="match status" value="1"/>
</dbReference>
<evidence type="ECO:0000256" key="3">
    <source>
        <dbReference type="ARBA" id="ARBA00023125"/>
    </source>
</evidence>